<sequence precursor="true">MTRTYPSPFLTPLSVALLLLLNAAPATAQRRGRDPHLAYAFPAGCQRGTESEIVVGGQHLKDATEIYLEGEDVDIEIIGWYRPLSRGEYTNLRMKIQETKEALIAEREAAGQIGEPTDEEVMEAAGVTEEQRKEMEIYRQRDRDPKRQPNEQLEEQVTLRLVVAKQAEPGKRELRFLTDGAISNPIWLHIGRWHEVKENEPNDRVFDADDAVDALPVVINGQIMPGDTDRFAFEATKGSKLVIDVAARDVIPFLADAVPGWFQAIVRLTDSAGNEVSYADSFHYRQDPVLYFEVPRDDRYTIEIRDTLYRGREDFVYRITLGEIPFVTSVFPLGASVDSEVTLLLNGWNLTDTQLPIKTMSRKQYRPTRWYTSQQSSGVSIRFPVQIDYWQEVFDEEPNDNYENAQTIKTPVTVNGRIDQAGDEDIFRIAGGGRLVAEVHARRLGSPVDSILRITDETGQEIAFNDDHKDITQALQTHHADSHLSVALPAGSNYFLHLSDAQRKGGPDFSYRLSLRAPQADFELRVVPASIIARAGQVVPITVFVMRRDGFAEDIAMRLINAPEGFLLGGSLIPGSVDKIRMTLTVPKDASEAPVALEMEGVARRRSRSRSEIVRPAIPAENMMQAFIWYHLVTVENWNVIVNGRPGAKLPFSVAMPRASLQLPRGGDYLLKAIPASQNIKPDDFHVELSEPPAGLSASILTDPSGAFGIKITTEEEEIEPGLRGNLIFSVYKEETPKPTEQEPEPKPRRTDYGYLPAIPFEVAVRKTSR</sequence>
<comment type="caution">
    <text evidence="3">The sequence shown here is derived from an EMBL/GenBank/DDBJ whole genome shotgun (WGS) entry which is preliminary data.</text>
</comment>
<feature type="compositionally biased region" description="Basic and acidic residues" evidence="1">
    <location>
        <begin position="732"/>
        <end position="752"/>
    </location>
</feature>
<evidence type="ECO:0000313" key="3">
    <source>
        <dbReference type="EMBL" id="TWU36011.1"/>
    </source>
</evidence>
<keyword evidence="4" id="KW-1185">Reference proteome</keyword>
<feature type="chain" id="PRO_5023031171" description="Subtilase-type serine protease" evidence="2">
    <location>
        <begin position="29"/>
        <end position="770"/>
    </location>
</feature>
<evidence type="ECO:0008006" key="5">
    <source>
        <dbReference type="Google" id="ProtNLM"/>
    </source>
</evidence>
<reference evidence="3 4" key="1">
    <citation type="submission" date="2019-02" db="EMBL/GenBank/DDBJ databases">
        <title>Deep-cultivation of Planctomycetes and their phenomic and genomic characterization uncovers novel biology.</title>
        <authorList>
            <person name="Wiegand S."/>
            <person name="Jogler M."/>
            <person name="Boedeker C."/>
            <person name="Pinto D."/>
            <person name="Vollmers J."/>
            <person name="Rivas-Marin E."/>
            <person name="Kohn T."/>
            <person name="Peeters S.H."/>
            <person name="Heuer A."/>
            <person name="Rast P."/>
            <person name="Oberbeckmann S."/>
            <person name="Bunk B."/>
            <person name="Jeske O."/>
            <person name="Meyerdierks A."/>
            <person name="Storesund J.E."/>
            <person name="Kallscheuer N."/>
            <person name="Luecker S."/>
            <person name="Lage O.M."/>
            <person name="Pohl T."/>
            <person name="Merkel B.J."/>
            <person name="Hornburger P."/>
            <person name="Mueller R.-W."/>
            <person name="Bruemmer F."/>
            <person name="Labrenz M."/>
            <person name="Spormann A.M."/>
            <person name="Op Den Camp H."/>
            <person name="Overmann J."/>
            <person name="Amann R."/>
            <person name="Jetten M.S.M."/>
            <person name="Mascher T."/>
            <person name="Medema M.H."/>
            <person name="Devos D.P."/>
            <person name="Kaster A.-K."/>
            <person name="Ovreas L."/>
            <person name="Rohde M."/>
            <person name="Galperin M.Y."/>
            <person name="Jogler C."/>
        </authorList>
    </citation>
    <scope>NUCLEOTIDE SEQUENCE [LARGE SCALE GENOMIC DNA]</scope>
    <source>
        <strain evidence="3 4">Poly41</strain>
    </source>
</reference>
<dbReference type="Proteomes" id="UP000319143">
    <property type="component" value="Unassembled WGS sequence"/>
</dbReference>
<evidence type="ECO:0000256" key="1">
    <source>
        <dbReference type="SAM" id="MobiDB-lite"/>
    </source>
</evidence>
<feature type="signal peptide" evidence="2">
    <location>
        <begin position="1"/>
        <end position="28"/>
    </location>
</feature>
<dbReference type="OrthoDB" id="235850at2"/>
<proteinExistence type="predicted"/>
<dbReference type="Gene3D" id="2.60.120.380">
    <property type="match status" value="2"/>
</dbReference>
<feature type="region of interest" description="Disordered" evidence="1">
    <location>
        <begin position="732"/>
        <end position="754"/>
    </location>
</feature>
<keyword evidence="2" id="KW-0732">Signal</keyword>
<dbReference type="EMBL" id="SJPV01000006">
    <property type="protein sequence ID" value="TWU36011.1"/>
    <property type="molecule type" value="Genomic_DNA"/>
</dbReference>
<name>A0A5C6DK82_9BACT</name>
<evidence type="ECO:0000256" key="2">
    <source>
        <dbReference type="SAM" id="SignalP"/>
    </source>
</evidence>
<accession>A0A5C6DK82</accession>
<protein>
    <recommendedName>
        <fullName evidence="5">Subtilase-type serine protease</fullName>
    </recommendedName>
</protein>
<dbReference type="RefSeq" id="WP_146528065.1">
    <property type="nucleotide sequence ID" value="NZ_SJPV01000006.1"/>
</dbReference>
<dbReference type="AlphaFoldDB" id="A0A5C6DK82"/>
<evidence type="ECO:0000313" key="4">
    <source>
        <dbReference type="Proteomes" id="UP000319143"/>
    </source>
</evidence>
<gene>
    <name evidence="3" type="ORF">Poly41_37630</name>
</gene>
<organism evidence="3 4">
    <name type="scientific">Novipirellula artificiosorum</name>
    <dbReference type="NCBI Taxonomy" id="2528016"/>
    <lineage>
        <taxon>Bacteria</taxon>
        <taxon>Pseudomonadati</taxon>
        <taxon>Planctomycetota</taxon>
        <taxon>Planctomycetia</taxon>
        <taxon>Pirellulales</taxon>
        <taxon>Pirellulaceae</taxon>
        <taxon>Novipirellula</taxon>
    </lineage>
</organism>